<gene>
    <name evidence="10" type="ORF">L5014_25745</name>
</gene>
<evidence type="ECO:0000313" key="11">
    <source>
        <dbReference type="Proteomes" id="UP001139308"/>
    </source>
</evidence>
<dbReference type="AlphaFoldDB" id="A0A9X1RVL0"/>
<comment type="similarity">
    <text evidence="2">Belongs to the DedA family.</text>
</comment>
<keyword evidence="3" id="KW-1003">Cell membrane</keyword>
<evidence type="ECO:0000256" key="5">
    <source>
        <dbReference type="ARBA" id="ARBA00022989"/>
    </source>
</evidence>
<sequence length="689" mass="74374">MHTWLVLPGHHPYLVSGVVVAITCAEAIPASSAIATVAAGAVMFVVGMLVGAGVLNMWLALASAVLGAIVGDALIYELGRRYHADIRSWAHSTGQDVVWARGEQFIGQHGAWSLLRARIFAPVRSTVPLQFGAARMGRPQFYRLNLASALVWAPVSLAPGMVVGASVTVADAVSTRLAVALILLLLLLYIVARVASLMVVNGIPLARRVARQAMLGLIRRFPWFENHVQRIIKIDDPEFPTVCAFALLLIASVWLFGGVLQDVIANDPLMRVDTALYTFLQSLQPTPVSTVAQGVAAMNGRIAGCAMAIAVFGWLMLQQSWKTAAWWIAALGVAVVLSPAHWPESGGVPPIDWQAGGPHTPLPDGLAAFNLLLYGFLAWVSTRGQKAAWRVAVAIVMALWIVVGGLADLFLGHAWLSGLLGGWALGMAWLAILGGAYALWHVSEPVHPKGLAVVATGTLLIAGSWVIPAALRETVMSPATSAQSVHTLTAREWRDTGWQRLPPRRTDISGEEEEPLLLQWPARSRLIEQSLNRMGWQVAPGWSLHSTSGWVLPQTPSNQLPVLPRYEQGKDAQLTFIRPEPGTTGTRFVLRLWKSHYVVEGGHGANPLWYGAIYHETRSRPAGLIALPSTQDVEDTGIIVRLLGLQGQCVVRSINDMGWIRNAVLVLPDAVAAANADMPEIAQNDCELR</sequence>
<evidence type="ECO:0000256" key="7">
    <source>
        <dbReference type="SAM" id="Phobius"/>
    </source>
</evidence>
<feature type="domain" description="VTT" evidence="8">
    <location>
        <begin position="47"/>
        <end position="158"/>
    </location>
</feature>
<dbReference type="InterPro" id="IPR032818">
    <property type="entry name" value="DedA-like"/>
</dbReference>
<feature type="transmembrane region" description="Helical" evidence="7">
    <location>
        <begin position="144"/>
        <end position="165"/>
    </location>
</feature>
<evidence type="ECO:0000313" key="10">
    <source>
        <dbReference type="EMBL" id="MCG5076712.1"/>
    </source>
</evidence>
<evidence type="ECO:0000256" key="2">
    <source>
        <dbReference type="ARBA" id="ARBA00010792"/>
    </source>
</evidence>
<feature type="transmembrane region" description="Helical" evidence="7">
    <location>
        <begin position="177"/>
        <end position="200"/>
    </location>
</feature>
<feature type="transmembrane region" description="Helical" evidence="7">
    <location>
        <begin position="413"/>
        <end position="439"/>
    </location>
</feature>
<feature type="transmembrane region" description="Helical" evidence="7">
    <location>
        <begin position="239"/>
        <end position="260"/>
    </location>
</feature>
<dbReference type="PANTHER" id="PTHR30353:SF15">
    <property type="entry name" value="INNER MEMBRANE PROTEIN YABI"/>
    <property type="match status" value="1"/>
</dbReference>
<accession>A0A9X1RVL0</accession>
<feature type="transmembrane region" description="Helical" evidence="7">
    <location>
        <begin position="387"/>
        <end position="407"/>
    </location>
</feature>
<comment type="subcellular location">
    <subcellularLocation>
        <location evidence="1">Cell membrane</location>
        <topology evidence="1">Multi-pass membrane protein</topology>
    </subcellularLocation>
</comment>
<feature type="transmembrane region" description="Helical" evidence="7">
    <location>
        <begin position="33"/>
        <end position="52"/>
    </location>
</feature>
<keyword evidence="11" id="KW-1185">Reference proteome</keyword>
<feature type="transmembrane region" description="Helical" evidence="7">
    <location>
        <begin position="58"/>
        <end position="78"/>
    </location>
</feature>
<organism evidence="10 11">
    <name type="scientific">Paraburkholderia tagetis</name>
    <dbReference type="NCBI Taxonomy" id="2913261"/>
    <lineage>
        <taxon>Bacteria</taxon>
        <taxon>Pseudomonadati</taxon>
        <taxon>Pseudomonadota</taxon>
        <taxon>Betaproteobacteria</taxon>
        <taxon>Burkholderiales</taxon>
        <taxon>Burkholderiaceae</taxon>
        <taxon>Paraburkholderia</taxon>
    </lineage>
</organism>
<keyword evidence="5 7" id="KW-1133">Transmembrane helix</keyword>
<feature type="transmembrane region" description="Helical" evidence="7">
    <location>
        <begin position="298"/>
        <end position="317"/>
    </location>
</feature>
<dbReference type="RefSeq" id="WP_238466618.1">
    <property type="nucleotide sequence ID" value="NZ_JAKLJA010000026.1"/>
</dbReference>
<dbReference type="EMBL" id="JAKLJA010000026">
    <property type="protein sequence ID" value="MCG5076712.1"/>
    <property type="molecule type" value="Genomic_DNA"/>
</dbReference>
<evidence type="ECO:0000256" key="3">
    <source>
        <dbReference type="ARBA" id="ARBA00022475"/>
    </source>
</evidence>
<dbReference type="InterPro" id="IPR025902">
    <property type="entry name" value="LssY-like-C_dom"/>
</dbReference>
<dbReference type="PANTHER" id="PTHR30353">
    <property type="entry name" value="INNER MEMBRANE PROTEIN DEDA-RELATED"/>
    <property type="match status" value="1"/>
</dbReference>
<feature type="transmembrane region" description="Helical" evidence="7">
    <location>
        <begin position="324"/>
        <end position="342"/>
    </location>
</feature>
<dbReference type="InterPro" id="IPR032816">
    <property type="entry name" value="VTT_dom"/>
</dbReference>
<feature type="transmembrane region" description="Helical" evidence="7">
    <location>
        <begin position="362"/>
        <end position="380"/>
    </location>
</feature>
<feature type="transmembrane region" description="Helical" evidence="7">
    <location>
        <begin position="12"/>
        <end position="28"/>
    </location>
</feature>
<reference evidence="10" key="1">
    <citation type="submission" date="2022-01" db="EMBL/GenBank/DDBJ databases">
        <title>Genome sequence and assembly of Parabukholderia sp. RG36.</title>
        <authorList>
            <person name="Chhetri G."/>
        </authorList>
    </citation>
    <scope>NUCLEOTIDE SEQUENCE</scope>
    <source>
        <strain evidence="10">RG36</strain>
    </source>
</reference>
<dbReference type="Pfam" id="PF14067">
    <property type="entry name" value="LssY_C"/>
    <property type="match status" value="1"/>
</dbReference>
<evidence type="ECO:0000256" key="6">
    <source>
        <dbReference type="ARBA" id="ARBA00023136"/>
    </source>
</evidence>
<keyword evidence="6 7" id="KW-0472">Membrane</keyword>
<dbReference type="Proteomes" id="UP001139308">
    <property type="component" value="Unassembled WGS sequence"/>
</dbReference>
<keyword evidence="4 7" id="KW-0812">Transmembrane</keyword>
<protein>
    <submittedName>
        <fullName evidence="10">LssY C-terminal domain-containing protein</fullName>
    </submittedName>
</protein>
<evidence type="ECO:0000259" key="8">
    <source>
        <dbReference type="Pfam" id="PF09335"/>
    </source>
</evidence>
<name>A0A9X1RVL0_9BURK</name>
<dbReference type="Pfam" id="PF09335">
    <property type="entry name" value="VTT_dom"/>
    <property type="match status" value="1"/>
</dbReference>
<evidence type="ECO:0000256" key="1">
    <source>
        <dbReference type="ARBA" id="ARBA00004651"/>
    </source>
</evidence>
<feature type="transmembrane region" description="Helical" evidence="7">
    <location>
        <begin position="451"/>
        <end position="471"/>
    </location>
</feature>
<evidence type="ECO:0000259" key="9">
    <source>
        <dbReference type="Pfam" id="PF14067"/>
    </source>
</evidence>
<feature type="domain" description="LssY-like C-terminal" evidence="9">
    <location>
        <begin position="499"/>
        <end position="617"/>
    </location>
</feature>
<evidence type="ECO:0000256" key="4">
    <source>
        <dbReference type="ARBA" id="ARBA00022692"/>
    </source>
</evidence>
<comment type="caution">
    <text evidence="10">The sequence shown here is derived from an EMBL/GenBank/DDBJ whole genome shotgun (WGS) entry which is preliminary data.</text>
</comment>
<proteinExistence type="inferred from homology"/>